<evidence type="ECO:0000256" key="6">
    <source>
        <dbReference type="ARBA" id="ARBA00022741"/>
    </source>
</evidence>
<dbReference type="Pfam" id="PF02518">
    <property type="entry name" value="HATPase_c"/>
    <property type="match status" value="1"/>
</dbReference>
<evidence type="ECO:0000256" key="2">
    <source>
        <dbReference type="ARBA" id="ARBA00004370"/>
    </source>
</evidence>
<dbReference type="AlphaFoldDB" id="A0AAW7ZCB1"/>
<evidence type="ECO:0000256" key="11">
    <source>
        <dbReference type="SAM" id="Phobius"/>
    </source>
</evidence>
<comment type="catalytic activity">
    <reaction evidence="1">
        <text>ATP + protein L-histidine = ADP + protein N-phospho-L-histidine.</text>
        <dbReference type="EC" id="2.7.13.3"/>
    </reaction>
</comment>
<dbReference type="InterPro" id="IPR036890">
    <property type="entry name" value="HATPase_C_sf"/>
</dbReference>
<reference evidence="14" key="1">
    <citation type="journal article" date="2023" name="J. Hazard. Mater.">
        <title>Anaerobic biodegradation of pyrene and benzo[a]pyrene by a new sulfate-reducing Desulforamulus aquiferis strain DSA.</title>
        <authorList>
            <person name="Zhang Z."/>
            <person name="Sun J."/>
            <person name="Gong X."/>
            <person name="Wang C."/>
            <person name="Wang H."/>
        </authorList>
    </citation>
    <scope>NUCLEOTIDE SEQUENCE</scope>
    <source>
        <strain evidence="14">DSA</strain>
    </source>
</reference>
<dbReference type="GO" id="GO:0005524">
    <property type="term" value="F:ATP binding"/>
    <property type="evidence" value="ECO:0007669"/>
    <property type="project" value="UniProtKB-KW"/>
</dbReference>
<dbReference type="InterPro" id="IPR003661">
    <property type="entry name" value="HisK_dim/P_dom"/>
</dbReference>
<dbReference type="RefSeq" id="WP_304542217.1">
    <property type="nucleotide sequence ID" value="NZ_JARPTC010000010.1"/>
</dbReference>
<dbReference type="InterPro" id="IPR005467">
    <property type="entry name" value="His_kinase_dom"/>
</dbReference>
<dbReference type="CDD" id="cd06225">
    <property type="entry name" value="HAMP"/>
    <property type="match status" value="1"/>
</dbReference>
<comment type="subcellular location">
    <subcellularLocation>
        <location evidence="2">Membrane</location>
    </subcellularLocation>
</comment>
<evidence type="ECO:0000259" key="13">
    <source>
        <dbReference type="PROSITE" id="PS50885"/>
    </source>
</evidence>
<keyword evidence="11" id="KW-1133">Transmembrane helix</keyword>
<dbReference type="Gene3D" id="1.10.287.130">
    <property type="match status" value="1"/>
</dbReference>
<dbReference type="GO" id="GO:0016020">
    <property type="term" value="C:membrane"/>
    <property type="evidence" value="ECO:0007669"/>
    <property type="project" value="UniProtKB-SubCell"/>
</dbReference>
<dbReference type="PRINTS" id="PR00344">
    <property type="entry name" value="BCTRLSENSOR"/>
</dbReference>
<evidence type="ECO:0000256" key="3">
    <source>
        <dbReference type="ARBA" id="ARBA00012438"/>
    </source>
</evidence>
<evidence type="ECO:0000259" key="12">
    <source>
        <dbReference type="PROSITE" id="PS50109"/>
    </source>
</evidence>
<keyword evidence="9" id="KW-0902">Two-component regulatory system</keyword>
<feature type="transmembrane region" description="Helical" evidence="11">
    <location>
        <begin position="12"/>
        <end position="34"/>
    </location>
</feature>
<dbReference type="Gene3D" id="3.30.565.10">
    <property type="entry name" value="Histidine kinase-like ATPase, C-terminal domain"/>
    <property type="match status" value="1"/>
</dbReference>
<dbReference type="PANTHER" id="PTHR43065:SF10">
    <property type="entry name" value="PEROXIDE STRESS-ACTIVATED HISTIDINE KINASE MAK3"/>
    <property type="match status" value="1"/>
</dbReference>
<accession>A0AAW7ZCB1</accession>
<keyword evidence="6" id="KW-0547">Nucleotide-binding</keyword>
<feature type="domain" description="Histidine kinase" evidence="12">
    <location>
        <begin position="295"/>
        <end position="502"/>
    </location>
</feature>
<dbReference type="CDD" id="cd00075">
    <property type="entry name" value="HATPase"/>
    <property type="match status" value="1"/>
</dbReference>
<dbReference type="SUPFAM" id="SSF55874">
    <property type="entry name" value="ATPase domain of HSP90 chaperone/DNA topoisomerase II/histidine kinase"/>
    <property type="match status" value="1"/>
</dbReference>
<keyword evidence="7" id="KW-0418">Kinase</keyword>
<name>A0AAW7ZCB1_9FIRM</name>
<evidence type="ECO:0000256" key="4">
    <source>
        <dbReference type="ARBA" id="ARBA00022553"/>
    </source>
</evidence>
<dbReference type="Proteomes" id="UP001172911">
    <property type="component" value="Unassembled WGS sequence"/>
</dbReference>
<evidence type="ECO:0000256" key="9">
    <source>
        <dbReference type="ARBA" id="ARBA00023012"/>
    </source>
</evidence>
<keyword evidence="15" id="KW-1185">Reference proteome</keyword>
<keyword evidence="5" id="KW-0808">Transferase</keyword>
<evidence type="ECO:0000256" key="7">
    <source>
        <dbReference type="ARBA" id="ARBA00022777"/>
    </source>
</evidence>
<evidence type="ECO:0000256" key="1">
    <source>
        <dbReference type="ARBA" id="ARBA00000085"/>
    </source>
</evidence>
<feature type="transmembrane region" description="Helical" evidence="11">
    <location>
        <begin position="207"/>
        <end position="225"/>
    </location>
</feature>
<evidence type="ECO:0000313" key="15">
    <source>
        <dbReference type="Proteomes" id="UP001172911"/>
    </source>
</evidence>
<proteinExistence type="predicted"/>
<keyword evidence="10" id="KW-0175">Coiled coil</keyword>
<dbReference type="PANTHER" id="PTHR43065">
    <property type="entry name" value="SENSOR HISTIDINE KINASE"/>
    <property type="match status" value="1"/>
</dbReference>
<dbReference type="EMBL" id="JARPTC010000010">
    <property type="protein sequence ID" value="MDO7787083.1"/>
    <property type="molecule type" value="Genomic_DNA"/>
</dbReference>
<sequence length="509" mass="56639">MLRVLKKFSLSVQIMVTVSAILLIPILVMVYDIFFVSAKDEMLLQTKQERLETIVKTTVRGLDNYLIDLPQNEEFTLSHENIRMLGTAFELTAKPLADTNPGVRLGLYFPQNDEKFVFGYLHQYRHLSPEEIIERERRIFSEASSGLLAVEATMKPYSSITSSLGDQTFEYLMPVIHNDQLIAVAWADELVHPVFAQSRKFSLIARYLTLLGLIFGMGATLYVIHNLATEVQVIKKGLLGMEDDINKRLPPMPGEIGEVVQAINNMADSLKEKKRLEEELRRSERLVALGRLVTGVAHELRNPLGIVKATIQVMEGEYKELPGINDYTKVICEQINRGNKVIQELLDFGRPSKPIVSPTDINRLVESVLTFTSPMLRQNNVALEKILNNDLPLADVDSDRVKQVFVNLILNAVQAMPKGGKLSISTTTQGSSVQIDFSDTGTGIKDHDLPRIFDPFYTTKDDGAGLGLSISHQIVHLHGGNIWVSNTSSAGTVISVSFPQSGRGLIGVE</sequence>
<feature type="domain" description="HAMP" evidence="13">
    <location>
        <begin position="244"/>
        <end position="275"/>
    </location>
</feature>
<evidence type="ECO:0000256" key="5">
    <source>
        <dbReference type="ARBA" id="ARBA00022679"/>
    </source>
</evidence>
<evidence type="ECO:0000256" key="8">
    <source>
        <dbReference type="ARBA" id="ARBA00022840"/>
    </source>
</evidence>
<dbReference type="InterPro" id="IPR003594">
    <property type="entry name" value="HATPase_dom"/>
</dbReference>
<dbReference type="PROSITE" id="PS50885">
    <property type="entry name" value="HAMP"/>
    <property type="match status" value="1"/>
</dbReference>
<dbReference type="CDD" id="cd00082">
    <property type="entry name" value="HisKA"/>
    <property type="match status" value="1"/>
</dbReference>
<keyword evidence="4" id="KW-0597">Phosphoprotein</keyword>
<dbReference type="InterPro" id="IPR004358">
    <property type="entry name" value="Sig_transdc_His_kin-like_C"/>
</dbReference>
<dbReference type="SMART" id="SM00388">
    <property type="entry name" value="HisKA"/>
    <property type="match status" value="1"/>
</dbReference>
<gene>
    <name evidence="14" type="ORF">P6N53_07620</name>
</gene>
<dbReference type="SUPFAM" id="SSF47384">
    <property type="entry name" value="Homodimeric domain of signal transducing histidine kinase"/>
    <property type="match status" value="1"/>
</dbReference>
<keyword evidence="11" id="KW-0472">Membrane</keyword>
<evidence type="ECO:0000256" key="10">
    <source>
        <dbReference type="SAM" id="Coils"/>
    </source>
</evidence>
<dbReference type="PROSITE" id="PS50109">
    <property type="entry name" value="HIS_KIN"/>
    <property type="match status" value="1"/>
</dbReference>
<organism evidence="14 15">
    <name type="scientific">Desulforamulus aquiferis</name>
    <dbReference type="NCBI Taxonomy" id="1397668"/>
    <lineage>
        <taxon>Bacteria</taxon>
        <taxon>Bacillati</taxon>
        <taxon>Bacillota</taxon>
        <taxon>Clostridia</taxon>
        <taxon>Eubacteriales</taxon>
        <taxon>Peptococcaceae</taxon>
        <taxon>Desulforamulus</taxon>
    </lineage>
</organism>
<dbReference type="InterPro" id="IPR003660">
    <property type="entry name" value="HAMP_dom"/>
</dbReference>
<dbReference type="InterPro" id="IPR036097">
    <property type="entry name" value="HisK_dim/P_sf"/>
</dbReference>
<protein>
    <recommendedName>
        <fullName evidence="3">histidine kinase</fullName>
        <ecNumber evidence="3">2.7.13.3</ecNumber>
    </recommendedName>
</protein>
<feature type="coiled-coil region" evidence="10">
    <location>
        <begin position="259"/>
        <end position="286"/>
    </location>
</feature>
<evidence type="ECO:0000313" key="14">
    <source>
        <dbReference type="EMBL" id="MDO7787083.1"/>
    </source>
</evidence>
<keyword evidence="11" id="KW-0812">Transmembrane</keyword>
<dbReference type="EC" id="2.7.13.3" evidence="3"/>
<reference evidence="14" key="2">
    <citation type="submission" date="2023-03" db="EMBL/GenBank/DDBJ databases">
        <authorList>
            <person name="Zhang Z."/>
        </authorList>
    </citation>
    <scope>NUCLEOTIDE SEQUENCE</scope>
    <source>
        <strain evidence="14">DSA</strain>
    </source>
</reference>
<comment type="caution">
    <text evidence="14">The sequence shown here is derived from an EMBL/GenBank/DDBJ whole genome shotgun (WGS) entry which is preliminary data.</text>
</comment>
<dbReference type="GO" id="GO:0000155">
    <property type="term" value="F:phosphorelay sensor kinase activity"/>
    <property type="evidence" value="ECO:0007669"/>
    <property type="project" value="InterPro"/>
</dbReference>
<dbReference type="Pfam" id="PF00512">
    <property type="entry name" value="HisKA"/>
    <property type="match status" value="1"/>
</dbReference>
<dbReference type="SMART" id="SM00387">
    <property type="entry name" value="HATPase_c"/>
    <property type="match status" value="1"/>
</dbReference>
<keyword evidence="8 14" id="KW-0067">ATP-binding</keyword>